<feature type="transmembrane region" description="Helical" evidence="1">
    <location>
        <begin position="117"/>
        <end position="136"/>
    </location>
</feature>
<dbReference type="AlphaFoldDB" id="A0A4V2YAW1"/>
<dbReference type="EMBL" id="SMKS01000024">
    <property type="protein sequence ID" value="TDD05326.1"/>
    <property type="molecule type" value="Genomic_DNA"/>
</dbReference>
<dbReference type="Proteomes" id="UP000295674">
    <property type="component" value="Unassembled WGS sequence"/>
</dbReference>
<keyword evidence="1" id="KW-0472">Membrane</keyword>
<evidence type="ECO:0000313" key="2">
    <source>
        <dbReference type="EMBL" id="TDD05326.1"/>
    </source>
</evidence>
<sequence length="141" mass="14895">MPTERRAGSPGARILRWRPLLLWRVVGALFLLTMGEIHLYLVLTGTGGLLGASFVVNAAGSLVLAIALIVTRARLLLTSALSLLLMLGTLLALVIALTPAGLVGLRSSLSYQLAPTALIVESIGVIVLAATTLLAFRERDR</sequence>
<feature type="transmembrane region" description="Helical" evidence="1">
    <location>
        <begin position="83"/>
        <end position="105"/>
    </location>
</feature>
<gene>
    <name evidence="2" type="ORF">E1181_15520</name>
</gene>
<keyword evidence="3" id="KW-1185">Reference proteome</keyword>
<keyword evidence="1" id="KW-0812">Transmembrane</keyword>
<feature type="transmembrane region" description="Helical" evidence="1">
    <location>
        <begin position="21"/>
        <end position="43"/>
    </location>
</feature>
<comment type="caution">
    <text evidence="2">The sequence shown here is derived from an EMBL/GenBank/DDBJ whole genome shotgun (WGS) entry which is preliminary data.</text>
</comment>
<accession>A0A4V2YAW1</accession>
<proteinExistence type="predicted"/>
<protein>
    <submittedName>
        <fullName evidence="2">Uncharacterized protein</fullName>
    </submittedName>
</protein>
<organism evidence="2 3">
    <name type="scientific">Saccharopolyspora terrae</name>
    <dbReference type="NCBI Taxonomy" id="2530384"/>
    <lineage>
        <taxon>Bacteria</taxon>
        <taxon>Bacillati</taxon>
        <taxon>Actinomycetota</taxon>
        <taxon>Actinomycetes</taxon>
        <taxon>Pseudonocardiales</taxon>
        <taxon>Pseudonocardiaceae</taxon>
        <taxon>Saccharopolyspora</taxon>
    </lineage>
</organism>
<keyword evidence="1" id="KW-1133">Transmembrane helix</keyword>
<feature type="transmembrane region" description="Helical" evidence="1">
    <location>
        <begin position="49"/>
        <end position="71"/>
    </location>
</feature>
<evidence type="ECO:0000313" key="3">
    <source>
        <dbReference type="Proteomes" id="UP000295674"/>
    </source>
</evidence>
<name>A0A4V2YAW1_9PSEU</name>
<reference evidence="2 3" key="1">
    <citation type="submission" date="2019-03" db="EMBL/GenBank/DDBJ databases">
        <title>Draft genome sequences of novel Actinobacteria.</title>
        <authorList>
            <person name="Sahin N."/>
            <person name="Ay H."/>
            <person name="Saygin H."/>
        </authorList>
    </citation>
    <scope>NUCLEOTIDE SEQUENCE [LARGE SCALE GENOMIC DNA]</scope>
    <source>
        <strain evidence="2 3">16K309</strain>
    </source>
</reference>
<evidence type="ECO:0000256" key="1">
    <source>
        <dbReference type="SAM" id="Phobius"/>
    </source>
</evidence>